<comment type="caution">
    <text evidence="13">The sequence shown here is derived from an EMBL/GenBank/DDBJ whole genome shotgun (WGS) entry which is preliminary data.</text>
</comment>
<evidence type="ECO:0000256" key="7">
    <source>
        <dbReference type="ARBA" id="ARBA00023170"/>
    </source>
</evidence>
<feature type="transmembrane region" description="Helical" evidence="11">
    <location>
        <begin position="321"/>
        <end position="344"/>
    </location>
</feature>
<evidence type="ECO:0000256" key="10">
    <source>
        <dbReference type="SAM" id="MobiDB-lite"/>
    </source>
</evidence>
<comment type="similarity">
    <text evidence="2 9">Belongs to the G-protein coupled receptor 1 family.</text>
</comment>
<feature type="compositionally biased region" description="Basic and acidic residues" evidence="10">
    <location>
        <begin position="257"/>
        <end position="269"/>
    </location>
</feature>
<protein>
    <recommendedName>
        <fullName evidence="12">G-protein coupled receptors family 1 profile domain-containing protein</fullName>
    </recommendedName>
</protein>
<accession>A0AAW2IBV0</accession>
<feature type="transmembrane region" description="Helical" evidence="11">
    <location>
        <begin position="53"/>
        <end position="81"/>
    </location>
</feature>
<keyword evidence="3 9" id="KW-0812">Transmembrane</keyword>
<dbReference type="GO" id="GO:0005886">
    <property type="term" value="C:plasma membrane"/>
    <property type="evidence" value="ECO:0007669"/>
    <property type="project" value="TreeGrafter"/>
</dbReference>
<dbReference type="PANTHER" id="PTHR45695">
    <property type="entry name" value="LEUCOKININ RECEPTOR-RELATED"/>
    <property type="match status" value="1"/>
</dbReference>
<feature type="transmembrane region" description="Helical" evidence="11">
    <location>
        <begin position="288"/>
        <end position="309"/>
    </location>
</feature>
<feature type="transmembrane region" description="Helical" evidence="11">
    <location>
        <begin position="132"/>
        <end position="150"/>
    </location>
</feature>
<name>A0AAW2IBV0_9NEOP</name>
<feature type="transmembrane region" description="Helical" evidence="11">
    <location>
        <begin position="93"/>
        <end position="112"/>
    </location>
</feature>
<evidence type="ECO:0000256" key="6">
    <source>
        <dbReference type="ARBA" id="ARBA00023136"/>
    </source>
</evidence>
<evidence type="ECO:0000256" key="3">
    <source>
        <dbReference type="ARBA" id="ARBA00022692"/>
    </source>
</evidence>
<dbReference type="InterPro" id="IPR000276">
    <property type="entry name" value="GPCR_Rhodpsn"/>
</dbReference>
<keyword evidence="8 9" id="KW-0807">Transducer</keyword>
<dbReference type="AlphaFoldDB" id="A0AAW2IBV0"/>
<feature type="transmembrane region" description="Helical" evidence="11">
    <location>
        <begin position="20"/>
        <end position="41"/>
    </location>
</feature>
<dbReference type="PRINTS" id="PR00237">
    <property type="entry name" value="GPCRRHODOPSN"/>
</dbReference>
<dbReference type="PROSITE" id="PS50262">
    <property type="entry name" value="G_PROTEIN_RECEP_F1_2"/>
    <property type="match status" value="1"/>
</dbReference>
<feature type="region of interest" description="Disordered" evidence="10">
    <location>
        <begin position="228"/>
        <end position="282"/>
    </location>
</feature>
<evidence type="ECO:0000256" key="2">
    <source>
        <dbReference type="ARBA" id="ARBA00010663"/>
    </source>
</evidence>
<feature type="compositionally biased region" description="Polar residues" evidence="10">
    <location>
        <begin position="229"/>
        <end position="247"/>
    </location>
</feature>
<evidence type="ECO:0000256" key="4">
    <source>
        <dbReference type="ARBA" id="ARBA00022989"/>
    </source>
</evidence>
<evidence type="ECO:0000259" key="12">
    <source>
        <dbReference type="PROSITE" id="PS50262"/>
    </source>
</evidence>
<keyword evidence="7 9" id="KW-0675">Receptor</keyword>
<sequence length="406" mass="45154">MSPDVNSTEEYQEWTAEDLTFLILYCCSSVVGTTANIFVIMGIFSQNTRSRNILILSLCASDLMVCTISMPLSASTVFIHIWTMGVLFCKTAYFFQSLPVAASTASLMMLALDRYATVKHSRILSKFRPRKMIITVWTGAAFITSPILYAREVSLQACREFWPSDQIRTAFTLSHIAIVYLIPCLTVASCHFSVGHELCASSQPSLPLPIPLIRKPQHVIVVVPCGGNQEDSSSDDSVQNDGRNQKPQLMAGRQSKIKTEQNTRTESRRKPPLVKQMSRQSTHSRRRLANMLVAMVIVFAICWAPYVVLRICSEAGLTVSASILPFCLLLGHTHSAINPLVYYLSNRQSLSISHGCGFHWPCDKNSVSGFRRPPPSSTNEAALGVFHPCYTTKRFQPRGGCTNDYL</sequence>
<evidence type="ECO:0000313" key="13">
    <source>
        <dbReference type="EMBL" id="KAL0279654.1"/>
    </source>
</evidence>
<organism evidence="13">
    <name type="scientific">Menopon gallinae</name>
    <name type="common">poultry shaft louse</name>
    <dbReference type="NCBI Taxonomy" id="328185"/>
    <lineage>
        <taxon>Eukaryota</taxon>
        <taxon>Metazoa</taxon>
        <taxon>Ecdysozoa</taxon>
        <taxon>Arthropoda</taxon>
        <taxon>Hexapoda</taxon>
        <taxon>Insecta</taxon>
        <taxon>Pterygota</taxon>
        <taxon>Neoptera</taxon>
        <taxon>Paraneoptera</taxon>
        <taxon>Psocodea</taxon>
        <taxon>Troctomorpha</taxon>
        <taxon>Phthiraptera</taxon>
        <taxon>Amblycera</taxon>
        <taxon>Menoponidae</taxon>
        <taxon>Menopon</taxon>
    </lineage>
</organism>
<proteinExistence type="inferred from homology"/>
<dbReference type="EMBL" id="JARGDH010000001">
    <property type="protein sequence ID" value="KAL0279654.1"/>
    <property type="molecule type" value="Genomic_DNA"/>
</dbReference>
<dbReference type="PROSITE" id="PS00237">
    <property type="entry name" value="G_PROTEIN_RECEP_F1_1"/>
    <property type="match status" value="1"/>
</dbReference>
<feature type="transmembrane region" description="Helical" evidence="11">
    <location>
        <begin position="170"/>
        <end position="194"/>
    </location>
</feature>
<keyword evidence="5 9" id="KW-0297">G-protein coupled receptor</keyword>
<keyword evidence="4 11" id="KW-1133">Transmembrane helix</keyword>
<dbReference type="Gene3D" id="1.20.1070.10">
    <property type="entry name" value="Rhodopsin 7-helix transmembrane proteins"/>
    <property type="match status" value="1"/>
</dbReference>
<evidence type="ECO:0000256" key="11">
    <source>
        <dbReference type="SAM" id="Phobius"/>
    </source>
</evidence>
<evidence type="ECO:0000256" key="8">
    <source>
        <dbReference type="ARBA" id="ARBA00023224"/>
    </source>
</evidence>
<dbReference type="GO" id="GO:0004930">
    <property type="term" value="F:G protein-coupled receptor activity"/>
    <property type="evidence" value="ECO:0007669"/>
    <property type="project" value="UniProtKB-KW"/>
</dbReference>
<dbReference type="SUPFAM" id="SSF81321">
    <property type="entry name" value="Family A G protein-coupled receptor-like"/>
    <property type="match status" value="1"/>
</dbReference>
<dbReference type="InterPro" id="IPR017452">
    <property type="entry name" value="GPCR_Rhodpsn_7TM"/>
</dbReference>
<comment type="subcellular location">
    <subcellularLocation>
        <location evidence="1">Membrane</location>
        <topology evidence="1">Multi-pass membrane protein</topology>
    </subcellularLocation>
</comment>
<gene>
    <name evidence="13" type="ORF">PYX00_001160</name>
</gene>
<dbReference type="PANTHER" id="PTHR45695:SF15">
    <property type="entry name" value="OPSIN RH2"/>
    <property type="match status" value="1"/>
</dbReference>
<evidence type="ECO:0000256" key="9">
    <source>
        <dbReference type="RuleBase" id="RU000688"/>
    </source>
</evidence>
<dbReference type="Pfam" id="PF00001">
    <property type="entry name" value="7tm_1"/>
    <property type="match status" value="1"/>
</dbReference>
<evidence type="ECO:0000256" key="1">
    <source>
        <dbReference type="ARBA" id="ARBA00004141"/>
    </source>
</evidence>
<feature type="domain" description="G-protein coupled receptors family 1 profile" evidence="12">
    <location>
        <begin position="32"/>
        <end position="342"/>
    </location>
</feature>
<keyword evidence="6 11" id="KW-0472">Membrane</keyword>
<reference evidence="13" key="1">
    <citation type="journal article" date="2024" name="Gigascience">
        <title>Chromosome-level genome of the poultry shaft louse Menopon gallinae provides insight into the host-switching and adaptive evolution of parasitic lice.</title>
        <authorList>
            <person name="Xu Y."/>
            <person name="Ma L."/>
            <person name="Liu S."/>
            <person name="Liang Y."/>
            <person name="Liu Q."/>
            <person name="He Z."/>
            <person name="Tian L."/>
            <person name="Duan Y."/>
            <person name="Cai W."/>
            <person name="Li H."/>
            <person name="Song F."/>
        </authorList>
    </citation>
    <scope>NUCLEOTIDE SEQUENCE</scope>
    <source>
        <strain evidence="13">Cailab_2023a</strain>
    </source>
</reference>
<evidence type="ECO:0000256" key="5">
    <source>
        <dbReference type="ARBA" id="ARBA00023040"/>
    </source>
</evidence>